<evidence type="ECO:0000313" key="2">
    <source>
        <dbReference type="Proteomes" id="UP000599437"/>
    </source>
</evidence>
<dbReference type="Gene3D" id="3.40.630.30">
    <property type="match status" value="1"/>
</dbReference>
<evidence type="ECO:0000313" key="1">
    <source>
        <dbReference type="EMBL" id="GHB33511.1"/>
    </source>
</evidence>
<comment type="caution">
    <text evidence="1">The sequence shown here is derived from an EMBL/GenBank/DDBJ whole genome shotgun (WGS) entry which is preliminary data.</text>
</comment>
<accession>A0ABQ3ECI3</accession>
<dbReference type="Proteomes" id="UP000599437">
    <property type="component" value="Unassembled WGS sequence"/>
</dbReference>
<organism evidence="1 2">
    <name type="scientific">Streptomyces chryseus</name>
    <dbReference type="NCBI Taxonomy" id="68186"/>
    <lineage>
        <taxon>Bacteria</taxon>
        <taxon>Bacillati</taxon>
        <taxon>Actinomycetota</taxon>
        <taxon>Actinomycetes</taxon>
        <taxon>Kitasatosporales</taxon>
        <taxon>Streptomycetaceae</taxon>
        <taxon>Streptomyces</taxon>
    </lineage>
</organism>
<keyword evidence="2" id="KW-1185">Reference proteome</keyword>
<gene>
    <name evidence="1" type="ORF">GCM10010346_65920</name>
</gene>
<dbReference type="InterPro" id="IPR016181">
    <property type="entry name" value="Acyl_CoA_acyltransferase"/>
</dbReference>
<proteinExistence type="predicted"/>
<evidence type="ECO:0008006" key="3">
    <source>
        <dbReference type="Google" id="ProtNLM"/>
    </source>
</evidence>
<reference evidence="2" key="1">
    <citation type="journal article" date="2019" name="Int. J. Syst. Evol. Microbiol.">
        <title>The Global Catalogue of Microorganisms (GCM) 10K type strain sequencing project: providing services to taxonomists for standard genome sequencing and annotation.</title>
        <authorList>
            <consortium name="The Broad Institute Genomics Platform"/>
            <consortium name="The Broad Institute Genome Sequencing Center for Infectious Disease"/>
            <person name="Wu L."/>
            <person name="Ma J."/>
        </authorList>
    </citation>
    <scope>NUCLEOTIDE SEQUENCE [LARGE SCALE GENOMIC DNA]</scope>
    <source>
        <strain evidence="2">JCM 4737</strain>
    </source>
</reference>
<dbReference type="EMBL" id="BMVO01000052">
    <property type="protein sequence ID" value="GHB33511.1"/>
    <property type="molecule type" value="Genomic_DNA"/>
</dbReference>
<sequence>MAGPTSPQGGYVLTRRRNNDHKCVTVNGGQPHPRPYEVSPRRLLQDLSAFAASATVAREWGDRYRSEWSRALIAADLDVRHFTHEDLPQIRQTLIDLHAAAQGADRDDEFKKKSPWFVDHWGGNPDFACVIAYDGVEPVGFAYGAPATPERVVTRAPRPCPGQEPDVLVLRAGHHTKVARPRPGPH</sequence>
<dbReference type="SUPFAM" id="SSF55729">
    <property type="entry name" value="Acyl-CoA N-acyltransferases (Nat)"/>
    <property type="match status" value="1"/>
</dbReference>
<name>A0ABQ3ECI3_9ACTN</name>
<protein>
    <recommendedName>
        <fullName evidence="3">Acetyltransferase</fullName>
    </recommendedName>
</protein>